<dbReference type="Proteomes" id="UP000818029">
    <property type="component" value="Chromosome A01"/>
</dbReference>
<dbReference type="Gene3D" id="3.60.10.10">
    <property type="entry name" value="Endonuclease/exonuclease/phosphatase"/>
    <property type="match status" value="1"/>
</dbReference>
<name>A0ABM3BZG5_GOSHI</name>
<dbReference type="InterPro" id="IPR001878">
    <property type="entry name" value="Znf_CCHC"/>
</dbReference>
<keyword evidence="1" id="KW-0479">Metal-binding</keyword>
<evidence type="ECO:0000259" key="2">
    <source>
        <dbReference type="PROSITE" id="PS50158"/>
    </source>
</evidence>
<dbReference type="PANTHER" id="PTHR33116">
    <property type="entry name" value="REVERSE TRANSCRIPTASE ZINC-BINDING DOMAIN-CONTAINING PROTEIN-RELATED-RELATED"/>
    <property type="match status" value="1"/>
</dbReference>
<evidence type="ECO:0000256" key="1">
    <source>
        <dbReference type="PROSITE-ProRule" id="PRU00047"/>
    </source>
</evidence>
<gene>
    <name evidence="4" type="primary">LOC107938463</name>
</gene>
<keyword evidence="3" id="KW-1185">Reference proteome</keyword>
<dbReference type="Pfam" id="PF03372">
    <property type="entry name" value="Exo_endo_phos"/>
    <property type="match status" value="1"/>
</dbReference>
<dbReference type="SUPFAM" id="SSF56672">
    <property type="entry name" value="DNA/RNA polymerases"/>
    <property type="match status" value="1"/>
</dbReference>
<dbReference type="Pfam" id="PF13966">
    <property type="entry name" value="zf-RVT"/>
    <property type="match status" value="1"/>
</dbReference>
<keyword evidence="1" id="KW-0863">Zinc-finger</keyword>
<dbReference type="CDD" id="cd06222">
    <property type="entry name" value="RNase_H_like"/>
    <property type="match status" value="1"/>
</dbReference>
<dbReference type="InterPro" id="IPR012337">
    <property type="entry name" value="RNaseH-like_sf"/>
</dbReference>
<dbReference type="SUPFAM" id="SSF53098">
    <property type="entry name" value="Ribonuclease H-like"/>
    <property type="match status" value="1"/>
</dbReference>
<reference evidence="4" key="2">
    <citation type="submission" date="2025-08" db="UniProtKB">
        <authorList>
            <consortium name="RefSeq"/>
        </authorList>
    </citation>
    <scope>IDENTIFICATION</scope>
</reference>
<evidence type="ECO:0000313" key="4">
    <source>
        <dbReference type="RefSeq" id="XP_040972440.1"/>
    </source>
</evidence>
<protein>
    <recommendedName>
        <fullName evidence="2">CCHC-type domain-containing protein</fullName>
    </recommendedName>
</protein>
<dbReference type="InterPro" id="IPR043502">
    <property type="entry name" value="DNA/RNA_pol_sf"/>
</dbReference>
<dbReference type="PROSITE" id="PS50158">
    <property type="entry name" value="ZF_CCHC"/>
    <property type="match status" value="1"/>
</dbReference>
<feature type="domain" description="CCHC-type" evidence="2">
    <location>
        <begin position="238"/>
        <end position="252"/>
    </location>
</feature>
<dbReference type="GeneID" id="107938463"/>
<dbReference type="InterPro" id="IPR026960">
    <property type="entry name" value="RVT-Znf"/>
</dbReference>
<dbReference type="RefSeq" id="XP_040972440.1">
    <property type="nucleotide sequence ID" value="XM_041116506.1"/>
</dbReference>
<dbReference type="InterPro" id="IPR000477">
    <property type="entry name" value="RT_dom"/>
</dbReference>
<accession>A0ABM3BZG5</accession>
<organism evidence="3 4">
    <name type="scientific">Gossypium hirsutum</name>
    <name type="common">Upland cotton</name>
    <name type="synonym">Gossypium mexicanum</name>
    <dbReference type="NCBI Taxonomy" id="3635"/>
    <lineage>
        <taxon>Eukaryota</taxon>
        <taxon>Viridiplantae</taxon>
        <taxon>Streptophyta</taxon>
        <taxon>Embryophyta</taxon>
        <taxon>Tracheophyta</taxon>
        <taxon>Spermatophyta</taxon>
        <taxon>Magnoliopsida</taxon>
        <taxon>eudicotyledons</taxon>
        <taxon>Gunneridae</taxon>
        <taxon>Pentapetalae</taxon>
        <taxon>rosids</taxon>
        <taxon>malvids</taxon>
        <taxon>Malvales</taxon>
        <taxon>Malvaceae</taxon>
        <taxon>Malvoideae</taxon>
        <taxon>Gossypium</taxon>
    </lineage>
</organism>
<proteinExistence type="predicted"/>
<reference evidence="3" key="1">
    <citation type="journal article" date="2020" name="Nat. Genet.">
        <title>Genomic diversifications of five Gossypium allopolyploid species and their impact on cotton improvement.</title>
        <authorList>
            <person name="Chen Z.J."/>
            <person name="Sreedasyam A."/>
            <person name="Ando A."/>
            <person name="Song Q."/>
            <person name="De Santiago L.M."/>
            <person name="Hulse-Kemp A.M."/>
            <person name="Ding M."/>
            <person name="Ye W."/>
            <person name="Kirkbride R.C."/>
            <person name="Jenkins J."/>
            <person name="Plott C."/>
            <person name="Lovell J."/>
            <person name="Lin Y.M."/>
            <person name="Vaughn R."/>
            <person name="Liu B."/>
            <person name="Simpson S."/>
            <person name="Scheffler B.E."/>
            <person name="Wen L."/>
            <person name="Saski C.A."/>
            <person name="Grover C.E."/>
            <person name="Hu G."/>
            <person name="Conover J.L."/>
            <person name="Carlson J.W."/>
            <person name="Shu S."/>
            <person name="Boston L.B."/>
            <person name="Williams M."/>
            <person name="Peterson D.G."/>
            <person name="McGee K."/>
            <person name="Jones D.C."/>
            <person name="Wendel J.F."/>
            <person name="Stelly D.M."/>
            <person name="Grimwood J."/>
            <person name="Schmutz J."/>
        </authorList>
    </citation>
    <scope>NUCLEOTIDE SEQUENCE [LARGE SCALE GENOMIC DNA]</scope>
    <source>
        <strain evidence="3">cv. TM-1</strain>
    </source>
</reference>
<dbReference type="InterPro" id="IPR005135">
    <property type="entry name" value="Endo/exonuclease/phosphatase"/>
</dbReference>
<evidence type="ECO:0000313" key="3">
    <source>
        <dbReference type="Proteomes" id="UP000818029"/>
    </source>
</evidence>
<keyword evidence="1" id="KW-0862">Zinc</keyword>
<dbReference type="SUPFAM" id="SSF56219">
    <property type="entry name" value="DNase I-like"/>
    <property type="match status" value="1"/>
</dbReference>
<dbReference type="InterPro" id="IPR044730">
    <property type="entry name" value="RNase_H-like_dom_plant"/>
</dbReference>
<dbReference type="PANTHER" id="PTHR33116:SF86">
    <property type="entry name" value="REVERSE TRANSCRIPTASE DOMAIN-CONTAINING PROTEIN"/>
    <property type="match status" value="1"/>
</dbReference>
<sequence length="1660" mass="190237">MSSLCENNDSEKSITEELIPKKVRFREDDADINNNMLIDSSPEKSISWRDMLVGQPSKDTLIDLEENDDLNILDGDIQKTVVDGVPSISFSERIHKILIQGMENTVILKLLGRNIGFSVLQNKLYNLWRPSAPLHMMDIENVQPWTIAFDPTQAYPSVVMAWIRFPGLPEYLYNHKIITEIGEMVGKVVKLDMNTDCRTRGRFARLAVYVDLEKPLISHILINGRKQNVEYESLSTICFHCRRYGHVENSCPFKKSEITSEKENSPSEMSSEIQNTAKVDAEKSYGNFGPWMIVEKKSRRKIRDNVQNSLQNQQNGKDGSRFRTLINKDMHEDDFEGFLPDTRRNKGKEIMHGNSMEKISATPNKDRIFGERNHNNKIFSKEVGLMGISGPNFKGSKNQTDLEEPRRTAVSLDVGNLDSGRHSAVVFHENTQAKEIKNAHPSLVLPGGSGKSFKNKGRGSFKKQNKLLHGSNVRFKNSGVQRIPLKESMEVLAESISSFAKCNGEVDSSLKIDGQKEGVNVPGQSKRKALWEDLKSANPNLNSPWLIMGDFNAILSPSDKKSPVSVGKRCDFFGNFVDSCELQDLGFIGPAFTWQRGNTFVRLDRALANDNWVSAFPYYSVYHLTRIKSDHRPLLLSTRSDCSSIQGRPFRFVAGWTKHRDFSNLVRERWNFAEWNRNIYGFLSTRKRNLMKSLNNIQKSLEHSPSTYLVGKELEIRDELENVLDHEDLLWRQKARCDWLQLGDRNTKFFHSRTLRRRKFNRIFALRIDSGEWCSDQDILRAKAVEFFEGLYGETSSTLRDIPIDGFPRFNYSEVNFLEASVTNEEIKRAMFDMAPLKALGSDGFHAHFFQSQWDIIGNDVCQWVKDVFDGRQIDPELNNTLIVLIPKTENPEDFTQFRPISLCSVLYKLVMKVIANRFKVVFPKLISQEQAGFIAGRNISDNIILAQEIIHSMRSANIPAYLRKVIMSAISSSSMQILWNGVPTQKFKPKRGIRQGCPLSPYLFVLCMEWLGHFIRAEIESGKWVPIHLSRAGHRISVRKSNIFFSKNTETDVRNQINQLFGFQEVRNLGTYLGVPLLHDRITKSTLSFIVDKVRKKLQNWDARKLSIAGRITMAQSVLLSIPNYFIQSLMIPKGVSADIERLVRKFIWGSSDGHPKLSLVGWNSICQPKSRGGLGFRHLEDQNSSFLLKIGFNLVSKSNALWVRVLRAKYGWKDNFPDSINKSQCSHLWKALSKTWPLLRENLAWSIGDGASARCWKDPWIPGMGPLISSIPSYANLNLDCCVREMVNSDGCWNLDLFRVWVSEDTINRIISIPPPHPDSGPDRIIWTKSASGVFSVRSAYWHLKENSWNSQEDYWKIVWKYPGPQRVRVFLWLAFKQKLLTNSERVRRGFSHCSSCSICGHEFEDLVHVLRDCPSAKKVWRLVIPNKLKQRFFSVSLQDWLILNLCFHERLQDYGLVWSCLFGLVVWRLWKNRSLFIFQHISWTASEVVKVSSCWGRNYISHVGDIINNKQKYPLMVNLDDTWVFLSTDGAVTRDSGYAATGGVAHDQNGNWIVGFNRFLGVCSPFEAEVWAILDVAQILNDMDSKDSGITVLRRTLRIMQSEGEWRIKHISRNQNLVADRLAKLNLSWKSSLQIMDEAPRDILDLLQEDKINGCFM</sequence>
<dbReference type="Pfam" id="PF00078">
    <property type="entry name" value="RVT_1"/>
    <property type="match status" value="1"/>
</dbReference>
<dbReference type="InterPro" id="IPR036691">
    <property type="entry name" value="Endo/exonu/phosph_ase_sf"/>
</dbReference>
<dbReference type="CDD" id="cd01650">
    <property type="entry name" value="RT_nLTR_like"/>
    <property type="match status" value="1"/>
</dbReference>